<reference evidence="8" key="2">
    <citation type="submission" date="2020-09" db="EMBL/GenBank/DDBJ databases">
        <authorList>
            <person name="Sun Q."/>
            <person name="Kim S."/>
        </authorList>
    </citation>
    <scope>NUCLEOTIDE SEQUENCE</scope>
    <source>
        <strain evidence="8">KCTC 22164</strain>
    </source>
</reference>
<dbReference type="PROSITE" id="PS00163">
    <property type="entry name" value="FUMARATE_LYASES"/>
    <property type="match status" value="1"/>
</dbReference>
<dbReference type="Gene3D" id="1.10.40.30">
    <property type="entry name" value="Fumarase/aspartase (C-terminal domain)"/>
    <property type="match status" value="1"/>
</dbReference>
<dbReference type="InterPro" id="IPR024083">
    <property type="entry name" value="Fumarase/histidase_N"/>
</dbReference>
<evidence type="ECO:0000259" key="6">
    <source>
        <dbReference type="Pfam" id="PF00206"/>
    </source>
</evidence>
<feature type="domain" description="Fumarate lyase N-terminal" evidence="6">
    <location>
        <begin position="3"/>
        <end position="320"/>
    </location>
</feature>
<dbReference type="InterPro" id="IPR018951">
    <property type="entry name" value="Fumarase_C_C"/>
</dbReference>
<dbReference type="PANTHER" id="PTHR11444:SF22">
    <property type="entry name" value="FUMARATE HYDRATASE CLASS II"/>
    <property type="match status" value="1"/>
</dbReference>
<dbReference type="PRINTS" id="PR00145">
    <property type="entry name" value="ARGSUCLYASE"/>
</dbReference>
<evidence type="ECO:0000313" key="8">
    <source>
        <dbReference type="EMBL" id="GGW89872.1"/>
    </source>
</evidence>
<dbReference type="Pfam" id="PF10415">
    <property type="entry name" value="FumaraseC_C"/>
    <property type="match status" value="1"/>
</dbReference>
<dbReference type="EC" id="4.2.1.2" evidence="2"/>
<dbReference type="Proteomes" id="UP000631300">
    <property type="component" value="Unassembled WGS sequence"/>
</dbReference>
<gene>
    <name evidence="8" type="primary">fumC</name>
    <name evidence="8" type="ORF">GCM10007391_25250</name>
</gene>
<evidence type="ECO:0000256" key="4">
    <source>
        <dbReference type="ARBA" id="ARBA00022532"/>
    </source>
</evidence>
<keyword evidence="5" id="KW-0456">Lyase</keyword>
<evidence type="ECO:0000313" key="9">
    <source>
        <dbReference type="Proteomes" id="UP000631300"/>
    </source>
</evidence>
<dbReference type="FunFam" id="1.10.40.30:FF:000002">
    <property type="entry name" value="Fumarate hydratase class II"/>
    <property type="match status" value="1"/>
</dbReference>
<keyword evidence="4" id="KW-0816">Tricarboxylic acid cycle</keyword>
<dbReference type="EMBL" id="BMXP01000006">
    <property type="protein sequence ID" value="GGW89872.1"/>
    <property type="molecule type" value="Genomic_DNA"/>
</dbReference>
<proteinExistence type="inferred from homology"/>
<dbReference type="InterPro" id="IPR005677">
    <property type="entry name" value="Fum_hydII"/>
</dbReference>
<comment type="caution">
    <text evidence="8">The sequence shown here is derived from an EMBL/GenBank/DDBJ whole genome shotgun (WGS) entry which is preliminary data.</text>
</comment>
<evidence type="ECO:0000256" key="2">
    <source>
        <dbReference type="ARBA" id="ARBA00012921"/>
    </source>
</evidence>
<keyword evidence="3" id="KW-0963">Cytoplasm</keyword>
<dbReference type="RefSeq" id="WP_189406933.1">
    <property type="nucleotide sequence ID" value="NZ_BMXP01000006.1"/>
</dbReference>
<feature type="domain" description="Fumarase C C-terminal" evidence="7">
    <location>
        <begin position="386"/>
        <end position="438"/>
    </location>
</feature>
<dbReference type="PANTHER" id="PTHR11444">
    <property type="entry name" value="ASPARTATEAMMONIA/ARGININOSUCCINATE/ADENYLOSUCCINATE LYASE"/>
    <property type="match status" value="1"/>
</dbReference>
<dbReference type="InterPro" id="IPR020557">
    <property type="entry name" value="Fumarate_lyase_CS"/>
</dbReference>
<evidence type="ECO:0000256" key="3">
    <source>
        <dbReference type="ARBA" id="ARBA00022490"/>
    </source>
</evidence>
<protein>
    <recommendedName>
        <fullName evidence="2">fumarate hydratase</fullName>
        <ecNumber evidence="2">4.2.1.2</ecNumber>
    </recommendedName>
</protein>
<name>A0A918JNW0_9ALTE</name>
<dbReference type="GO" id="GO:0004333">
    <property type="term" value="F:fumarate hydratase activity"/>
    <property type="evidence" value="ECO:0007669"/>
    <property type="project" value="UniProtKB-EC"/>
</dbReference>
<dbReference type="InterPro" id="IPR000362">
    <property type="entry name" value="Fumarate_lyase_fam"/>
</dbReference>
<dbReference type="Pfam" id="PF00206">
    <property type="entry name" value="Lyase_1"/>
    <property type="match status" value="1"/>
</dbReference>
<organism evidence="8 9">
    <name type="scientific">Alteromonas halophila</name>
    <dbReference type="NCBI Taxonomy" id="516698"/>
    <lineage>
        <taxon>Bacteria</taxon>
        <taxon>Pseudomonadati</taxon>
        <taxon>Pseudomonadota</taxon>
        <taxon>Gammaproteobacteria</taxon>
        <taxon>Alteromonadales</taxon>
        <taxon>Alteromonadaceae</taxon>
        <taxon>Alteromonas/Salinimonas group</taxon>
        <taxon>Alteromonas</taxon>
    </lineage>
</organism>
<dbReference type="InterPro" id="IPR008948">
    <property type="entry name" value="L-Aspartase-like"/>
</dbReference>
<dbReference type="AlphaFoldDB" id="A0A918JNW0"/>
<accession>A0A918JNW0</accession>
<keyword evidence="9" id="KW-1185">Reference proteome</keyword>
<dbReference type="InterPro" id="IPR022761">
    <property type="entry name" value="Fumarate_lyase_N"/>
</dbReference>
<dbReference type="GO" id="GO:0006106">
    <property type="term" value="P:fumarate metabolic process"/>
    <property type="evidence" value="ECO:0007669"/>
    <property type="project" value="InterPro"/>
</dbReference>
<dbReference type="SUPFAM" id="SSF48557">
    <property type="entry name" value="L-aspartase-like"/>
    <property type="match status" value="1"/>
</dbReference>
<evidence type="ECO:0000256" key="1">
    <source>
        <dbReference type="ARBA" id="ARBA00009084"/>
    </source>
</evidence>
<reference evidence="8" key="1">
    <citation type="journal article" date="2014" name="Int. J. Syst. Evol. Microbiol.">
        <title>Complete genome sequence of Corynebacterium casei LMG S-19264T (=DSM 44701T), isolated from a smear-ripened cheese.</title>
        <authorList>
            <consortium name="US DOE Joint Genome Institute (JGI-PGF)"/>
            <person name="Walter F."/>
            <person name="Albersmeier A."/>
            <person name="Kalinowski J."/>
            <person name="Ruckert C."/>
        </authorList>
    </citation>
    <scope>NUCLEOTIDE SEQUENCE</scope>
    <source>
        <strain evidence="8">KCTC 22164</strain>
    </source>
</reference>
<dbReference type="GO" id="GO:0006099">
    <property type="term" value="P:tricarboxylic acid cycle"/>
    <property type="evidence" value="ECO:0007669"/>
    <property type="project" value="UniProtKB-KW"/>
</dbReference>
<dbReference type="Gene3D" id="1.20.200.10">
    <property type="entry name" value="Fumarase/aspartase (Central domain)"/>
    <property type="match status" value="1"/>
</dbReference>
<dbReference type="PRINTS" id="PR00149">
    <property type="entry name" value="FUMRATELYASE"/>
</dbReference>
<evidence type="ECO:0000256" key="5">
    <source>
        <dbReference type="ARBA" id="ARBA00023239"/>
    </source>
</evidence>
<evidence type="ECO:0000259" key="7">
    <source>
        <dbReference type="Pfam" id="PF10415"/>
    </source>
</evidence>
<comment type="similarity">
    <text evidence="1">Belongs to the class-II fumarase/aspartase family. Fumarase subfamily.</text>
</comment>
<dbReference type="Gene3D" id="1.10.275.10">
    <property type="entry name" value="Fumarase/aspartase (N-terminal domain)"/>
    <property type="match status" value="1"/>
</dbReference>
<dbReference type="FunFam" id="1.20.200.10:FF:000001">
    <property type="entry name" value="Fumarate hydratase, mitochondrial"/>
    <property type="match status" value="1"/>
</dbReference>
<sequence>MTQTYYQKQTALAVDNFSISNTPLPPQFIQALAYIKAACATVNHELGLLDKDKSEAIWQVATDIGQGEYADQFPVDVFQTGSGTSTNMNANEVIATLASKASGLDIHPNDDVNMGQSSNDVIPTALHVSAQLASSGTLQPALTRLADVLKEKMEAFDAVIKTGRTHLMDAMPVKLSQEMSGWRSQILHCQQRLEDTQKRLCRLAIGGTAVGTGINTHPEFGARVANALSQQLGQTFLVTDNHFASISAQDTAVEYSGQLSVVAVALMKISNDLRWMNSGPLAGLGEIALTKLQAGSSIMPGKVNPVIPEAVAMACAQVMGNHTTVTVAGQSGNFQLNVMLPVIAQNVLSSVSLLSNSCDHLSEKALSDMQVNHDKLEEVLAKNPILVTALNQKIGYEAGTKIAQRAYEEKRDIIDIAREMTDLDEKELKGLLDPAKLV</sequence>